<name>G0NDP6_CAEBE</name>
<dbReference type="Proteomes" id="UP000008068">
    <property type="component" value="Unassembled WGS sequence"/>
</dbReference>
<dbReference type="eggNOG" id="ENOG502TDUV">
    <property type="taxonomic scope" value="Eukaryota"/>
</dbReference>
<feature type="region of interest" description="Disordered" evidence="1">
    <location>
        <begin position="1"/>
        <end position="54"/>
    </location>
</feature>
<dbReference type="OMA" id="HYQEDNN"/>
<feature type="compositionally biased region" description="Polar residues" evidence="1">
    <location>
        <begin position="27"/>
        <end position="37"/>
    </location>
</feature>
<evidence type="ECO:0000313" key="3">
    <source>
        <dbReference type="Proteomes" id="UP000008068"/>
    </source>
</evidence>
<feature type="compositionally biased region" description="Polar residues" evidence="1">
    <location>
        <begin position="106"/>
        <end position="118"/>
    </location>
</feature>
<reference evidence="3" key="1">
    <citation type="submission" date="2011-07" db="EMBL/GenBank/DDBJ databases">
        <authorList>
            <consortium name="Caenorhabditis brenneri Sequencing and Analysis Consortium"/>
            <person name="Wilson R.K."/>
        </authorList>
    </citation>
    <scope>NUCLEOTIDE SEQUENCE [LARGE SCALE GENOMIC DNA]</scope>
    <source>
        <strain evidence="3">PB2801</strain>
    </source>
</reference>
<gene>
    <name evidence="2" type="ORF">CAEBREN_02788</name>
</gene>
<feature type="compositionally biased region" description="Acidic residues" evidence="1">
    <location>
        <begin position="96"/>
        <end position="105"/>
    </location>
</feature>
<evidence type="ECO:0000256" key="1">
    <source>
        <dbReference type="SAM" id="MobiDB-lite"/>
    </source>
</evidence>
<feature type="region of interest" description="Disordered" evidence="1">
    <location>
        <begin position="96"/>
        <end position="118"/>
    </location>
</feature>
<dbReference type="AlphaFoldDB" id="G0NDP6"/>
<protein>
    <submittedName>
        <fullName evidence="2">Uncharacterized protein</fullName>
    </submittedName>
</protein>
<organism evidence="3">
    <name type="scientific">Caenorhabditis brenneri</name>
    <name type="common">Nematode worm</name>
    <dbReference type="NCBI Taxonomy" id="135651"/>
    <lineage>
        <taxon>Eukaryota</taxon>
        <taxon>Metazoa</taxon>
        <taxon>Ecdysozoa</taxon>
        <taxon>Nematoda</taxon>
        <taxon>Chromadorea</taxon>
        <taxon>Rhabditida</taxon>
        <taxon>Rhabditina</taxon>
        <taxon>Rhabditomorpha</taxon>
        <taxon>Rhabditoidea</taxon>
        <taxon>Rhabditidae</taxon>
        <taxon>Peloderinae</taxon>
        <taxon>Caenorhabditis</taxon>
    </lineage>
</organism>
<keyword evidence="3" id="KW-1185">Reference proteome</keyword>
<dbReference type="OrthoDB" id="5898807at2759"/>
<dbReference type="HOGENOM" id="CLU_2298603_0_0_1"/>
<dbReference type="InParanoid" id="G0NDP6"/>
<dbReference type="EMBL" id="GL379868">
    <property type="protein sequence ID" value="EGT58386.1"/>
    <property type="molecule type" value="Genomic_DNA"/>
</dbReference>
<evidence type="ECO:0000313" key="2">
    <source>
        <dbReference type="EMBL" id="EGT58386.1"/>
    </source>
</evidence>
<accession>G0NDP6</accession>
<proteinExistence type="predicted"/>
<sequence length="118" mass="13220">MGAEQSTLRFLLPNDPPDHDHPPNSEGVGTSSNSSPSEVEDVPSRMNSDPFTFHHHYQEDNNAVFKCCPYIDNNDNRGSLDSEFISVEYISNCQEESEIQLEDSSIDNNSNTPEEIKS</sequence>